<keyword evidence="2" id="KW-1185">Reference proteome</keyword>
<accession>A0A5C3M3F9</accession>
<evidence type="ECO:0000313" key="1">
    <source>
        <dbReference type="EMBL" id="TFK38718.1"/>
    </source>
</evidence>
<gene>
    <name evidence="1" type="ORF">BDQ12DRAFT_683225</name>
</gene>
<dbReference type="AlphaFoldDB" id="A0A5C3M3F9"/>
<reference evidence="1 2" key="1">
    <citation type="journal article" date="2019" name="Nat. Ecol. Evol.">
        <title>Megaphylogeny resolves global patterns of mushroom evolution.</title>
        <authorList>
            <person name="Varga T."/>
            <person name="Krizsan K."/>
            <person name="Foldi C."/>
            <person name="Dima B."/>
            <person name="Sanchez-Garcia M."/>
            <person name="Sanchez-Ramirez S."/>
            <person name="Szollosi G.J."/>
            <person name="Szarkandi J.G."/>
            <person name="Papp V."/>
            <person name="Albert L."/>
            <person name="Andreopoulos W."/>
            <person name="Angelini C."/>
            <person name="Antonin V."/>
            <person name="Barry K.W."/>
            <person name="Bougher N.L."/>
            <person name="Buchanan P."/>
            <person name="Buyck B."/>
            <person name="Bense V."/>
            <person name="Catcheside P."/>
            <person name="Chovatia M."/>
            <person name="Cooper J."/>
            <person name="Damon W."/>
            <person name="Desjardin D."/>
            <person name="Finy P."/>
            <person name="Geml J."/>
            <person name="Haridas S."/>
            <person name="Hughes K."/>
            <person name="Justo A."/>
            <person name="Karasinski D."/>
            <person name="Kautmanova I."/>
            <person name="Kiss B."/>
            <person name="Kocsube S."/>
            <person name="Kotiranta H."/>
            <person name="LaButti K.M."/>
            <person name="Lechner B.E."/>
            <person name="Liimatainen K."/>
            <person name="Lipzen A."/>
            <person name="Lukacs Z."/>
            <person name="Mihaltcheva S."/>
            <person name="Morgado L.N."/>
            <person name="Niskanen T."/>
            <person name="Noordeloos M.E."/>
            <person name="Ohm R.A."/>
            <person name="Ortiz-Santana B."/>
            <person name="Ovrebo C."/>
            <person name="Racz N."/>
            <person name="Riley R."/>
            <person name="Savchenko A."/>
            <person name="Shiryaev A."/>
            <person name="Soop K."/>
            <person name="Spirin V."/>
            <person name="Szebenyi C."/>
            <person name="Tomsovsky M."/>
            <person name="Tulloss R.E."/>
            <person name="Uehling J."/>
            <person name="Grigoriev I.V."/>
            <person name="Vagvolgyi C."/>
            <person name="Papp T."/>
            <person name="Martin F.M."/>
            <person name="Miettinen O."/>
            <person name="Hibbett D.S."/>
            <person name="Nagy L.G."/>
        </authorList>
    </citation>
    <scope>NUCLEOTIDE SEQUENCE [LARGE SCALE GENOMIC DNA]</scope>
    <source>
        <strain evidence="1 2">CBS 166.37</strain>
    </source>
</reference>
<dbReference type="Proteomes" id="UP000308652">
    <property type="component" value="Unassembled WGS sequence"/>
</dbReference>
<name>A0A5C3M3F9_9AGAR</name>
<dbReference type="EMBL" id="ML213602">
    <property type="protein sequence ID" value="TFK38718.1"/>
    <property type="molecule type" value="Genomic_DNA"/>
</dbReference>
<evidence type="ECO:0000313" key="2">
    <source>
        <dbReference type="Proteomes" id="UP000308652"/>
    </source>
</evidence>
<protein>
    <submittedName>
        <fullName evidence="1">Uncharacterized protein</fullName>
    </submittedName>
</protein>
<organism evidence="1 2">
    <name type="scientific">Crucibulum laeve</name>
    <dbReference type="NCBI Taxonomy" id="68775"/>
    <lineage>
        <taxon>Eukaryota</taxon>
        <taxon>Fungi</taxon>
        <taxon>Dikarya</taxon>
        <taxon>Basidiomycota</taxon>
        <taxon>Agaricomycotina</taxon>
        <taxon>Agaricomycetes</taxon>
        <taxon>Agaricomycetidae</taxon>
        <taxon>Agaricales</taxon>
        <taxon>Agaricineae</taxon>
        <taxon>Nidulariaceae</taxon>
        <taxon>Crucibulum</taxon>
    </lineage>
</organism>
<proteinExistence type="predicted"/>
<sequence length="121" mass="13545">MVALRLDAVRESRSCPFIPPSIRPFLSLSVLAPFLQLAASRFHPPNPSSLRSLCHPIYSSTLTPSNPPLQCIRGPIHPFNRPALQLLLQHTYRAQILSSSNLRLYEPRVSLKDYTASRPSS</sequence>